<dbReference type="SUPFAM" id="SSF50199">
    <property type="entry name" value="Staphylococcal nuclease"/>
    <property type="match status" value="1"/>
</dbReference>
<sequence length="69" mass="7227">MDDGEAEVRVKMFNAGLVLNGYAQVMTVLPNVKYADLFAEVQREAREAGEGVVGGGGRRGRGGKLDGGS</sequence>
<keyword evidence="3" id="KW-1185">Reference proteome</keyword>
<evidence type="ECO:0000256" key="1">
    <source>
        <dbReference type="SAM" id="MobiDB-lite"/>
    </source>
</evidence>
<protein>
    <submittedName>
        <fullName evidence="2">Nuclease homologue</fullName>
    </submittedName>
</protein>
<dbReference type="Gene3D" id="2.40.50.90">
    <property type="match status" value="1"/>
</dbReference>
<dbReference type="EMBL" id="FQUW01000017">
    <property type="protein sequence ID" value="SHF18399.1"/>
    <property type="molecule type" value="Genomic_DNA"/>
</dbReference>
<accession>A0A1M4ZK27</accession>
<reference evidence="3" key="1">
    <citation type="submission" date="2016-11" db="EMBL/GenBank/DDBJ databases">
        <authorList>
            <person name="Varghese N."/>
            <person name="Submissions S."/>
        </authorList>
    </citation>
    <scope>NUCLEOTIDE SEQUENCE [LARGE SCALE GENOMIC DNA]</scope>
    <source>
        <strain evidence="3">DSM 11792</strain>
    </source>
</reference>
<evidence type="ECO:0000313" key="2">
    <source>
        <dbReference type="EMBL" id="SHF18399.1"/>
    </source>
</evidence>
<dbReference type="RefSeq" id="WP_114362126.1">
    <property type="nucleotide sequence ID" value="NZ_FQUW01000017.1"/>
</dbReference>
<evidence type="ECO:0000313" key="3">
    <source>
        <dbReference type="Proteomes" id="UP000184196"/>
    </source>
</evidence>
<organism evidence="2 3">
    <name type="scientific">Desulfofundulus australicus DSM 11792</name>
    <dbReference type="NCBI Taxonomy" id="1121425"/>
    <lineage>
        <taxon>Bacteria</taxon>
        <taxon>Bacillati</taxon>
        <taxon>Bacillota</taxon>
        <taxon>Clostridia</taxon>
        <taxon>Eubacteriales</taxon>
        <taxon>Peptococcaceae</taxon>
        <taxon>Desulfofundulus</taxon>
    </lineage>
</organism>
<feature type="region of interest" description="Disordered" evidence="1">
    <location>
        <begin position="46"/>
        <end position="69"/>
    </location>
</feature>
<name>A0A1M4ZK27_9FIRM</name>
<dbReference type="Proteomes" id="UP000184196">
    <property type="component" value="Unassembled WGS sequence"/>
</dbReference>
<dbReference type="OrthoDB" id="4376109at2"/>
<proteinExistence type="predicted"/>
<gene>
    <name evidence="2" type="ORF">SAMN02745218_01630</name>
</gene>
<dbReference type="AlphaFoldDB" id="A0A1M4ZK27"/>
<dbReference type="InterPro" id="IPR035437">
    <property type="entry name" value="SNase_OB-fold_sf"/>
</dbReference>